<protein>
    <submittedName>
        <fullName evidence="1">Uncharacterized protein</fullName>
    </submittedName>
</protein>
<dbReference type="AlphaFoldDB" id="A0A099I3A3"/>
<proteinExistence type="predicted"/>
<gene>
    <name evidence="1" type="ORF">CIAN88_21060</name>
</gene>
<dbReference type="Proteomes" id="UP000030008">
    <property type="component" value="Unassembled WGS sequence"/>
</dbReference>
<name>A0A099I3A3_CLOIN</name>
<organism evidence="1 2">
    <name type="scientific">Clostridium innocuum</name>
    <dbReference type="NCBI Taxonomy" id="1522"/>
    <lineage>
        <taxon>Bacteria</taxon>
        <taxon>Bacillati</taxon>
        <taxon>Bacillota</taxon>
        <taxon>Clostridia</taxon>
        <taxon>Eubacteriales</taxon>
        <taxon>Clostridiaceae</taxon>
        <taxon>Clostridium</taxon>
    </lineage>
</organism>
<dbReference type="RefSeq" id="WP_044908024.1">
    <property type="nucleotide sequence ID" value="NZ_CAXUDH010000001.1"/>
</dbReference>
<comment type="caution">
    <text evidence="1">The sequence shown here is derived from an EMBL/GenBank/DDBJ whole genome shotgun (WGS) entry which is preliminary data.</text>
</comment>
<sequence length="79" mass="8985">MSRRDVQLQQMREQRLVETTSKIYASTVAEVLSEAGLPKEDIEYVLSQVMNKAEDLSKGYIDVDTYVESVEEKTGITLK</sequence>
<reference evidence="1 2" key="1">
    <citation type="submission" date="2014-08" db="EMBL/GenBank/DDBJ databases">
        <title>Clostridium innocuum, an unnegligible vancomycin-resistant pathogen causing extra-intestinal infections.</title>
        <authorList>
            <person name="Feng Y."/>
            <person name="Chiu C.-H."/>
        </authorList>
    </citation>
    <scope>NUCLEOTIDE SEQUENCE [LARGE SCALE GENOMIC DNA]</scope>
    <source>
        <strain evidence="1 2">AN88</strain>
    </source>
</reference>
<accession>A0A099I3A3</accession>
<dbReference type="EMBL" id="JQIF01000117">
    <property type="protein sequence ID" value="KGJ51353.1"/>
    <property type="molecule type" value="Genomic_DNA"/>
</dbReference>
<evidence type="ECO:0000313" key="1">
    <source>
        <dbReference type="EMBL" id="KGJ51353.1"/>
    </source>
</evidence>
<evidence type="ECO:0000313" key="2">
    <source>
        <dbReference type="Proteomes" id="UP000030008"/>
    </source>
</evidence>